<dbReference type="Pfam" id="PF08332">
    <property type="entry name" value="CaMKII_AD"/>
    <property type="match status" value="1"/>
</dbReference>
<dbReference type="PIRSF" id="PIRSF028470">
    <property type="entry name" value="UCP028470"/>
    <property type="match status" value="1"/>
</dbReference>
<dbReference type="InterPro" id="IPR013543">
    <property type="entry name" value="Ca/CaM-dep_prot_kinase-assoc"/>
</dbReference>
<evidence type="ECO:0000313" key="5">
    <source>
        <dbReference type="Proteomes" id="UP001500063"/>
    </source>
</evidence>
<dbReference type="Gene3D" id="3.10.450.50">
    <property type="match status" value="1"/>
</dbReference>
<protein>
    <submittedName>
        <fullName evidence="4">Calcium/calmodulin-dependent protein kinase type II</fullName>
    </submittedName>
</protein>
<feature type="domain" description="Calcium/calmodulin-dependent protein kinase II association-domain" evidence="3">
    <location>
        <begin position="48"/>
        <end position="168"/>
    </location>
</feature>
<sequence length="169" mass="18524">MTRRTPVRTAVVAAAVLLAGAGPAHASGSTSPDTRTAHHAVAAKPAPRRIAALFDRWNAALATRNARTVAALYAPDAVLLPTQSSEIRTTHDRIVDYFEHFLQQKPRGRIQERHITVLGPRSAIDTGLYEFTLTDKNGKAGRTDARYTFVYELRGGHWLIVNHHSSVVP</sequence>
<dbReference type="RefSeq" id="WP_344123447.1">
    <property type="nucleotide sequence ID" value="NZ_BAAABW010000036.1"/>
</dbReference>
<dbReference type="EMBL" id="BAAABW010000036">
    <property type="protein sequence ID" value="GAA0376734.1"/>
    <property type="molecule type" value="Genomic_DNA"/>
</dbReference>
<evidence type="ECO:0000256" key="1">
    <source>
        <dbReference type="SAM" id="MobiDB-lite"/>
    </source>
</evidence>
<evidence type="ECO:0000259" key="3">
    <source>
        <dbReference type="Pfam" id="PF08332"/>
    </source>
</evidence>
<organism evidence="4 5">
    <name type="scientific">Streptomyces blastmyceticus</name>
    <dbReference type="NCBI Taxonomy" id="68180"/>
    <lineage>
        <taxon>Bacteria</taxon>
        <taxon>Bacillati</taxon>
        <taxon>Actinomycetota</taxon>
        <taxon>Actinomycetes</taxon>
        <taxon>Kitasatosporales</taxon>
        <taxon>Streptomycetaceae</taxon>
        <taxon>Streptomyces</taxon>
    </lineage>
</organism>
<accession>A0ABN0XYB8</accession>
<keyword evidence="5" id="KW-1185">Reference proteome</keyword>
<proteinExistence type="predicted"/>
<gene>
    <name evidence="4" type="ORF">GCM10010319_64150</name>
</gene>
<feature type="region of interest" description="Disordered" evidence="1">
    <location>
        <begin position="22"/>
        <end position="42"/>
    </location>
</feature>
<keyword evidence="2" id="KW-0732">Signal</keyword>
<dbReference type="NCBIfam" id="TIGR02246">
    <property type="entry name" value="SgcJ/EcaC family oxidoreductase"/>
    <property type="match status" value="1"/>
</dbReference>
<dbReference type="InterPro" id="IPR032710">
    <property type="entry name" value="NTF2-like_dom_sf"/>
</dbReference>
<name>A0ABN0XYB8_9ACTN</name>
<dbReference type="SUPFAM" id="SSF54427">
    <property type="entry name" value="NTF2-like"/>
    <property type="match status" value="1"/>
</dbReference>
<evidence type="ECO:0000313" key="4">
    <source>
        <dbReference type="EMBL" id="GAA0376734.1"/>
    </source>
</evidence>
<dbReference type="InterPro" id="IPR016887">
    <property type="entry name" value="UCP028470_steroid_isom-rel"/>
</dbReference>
<dbReference type="Proteomes" id="UP001500063">
    <property type="component" value="Unassembled WGS sequence"/>
</dbReference>
<feature type="chain" id="PRO_5045272237" evidence="2">
    <location>
        <begin position="27"/>
        <end position="169"/>
    </location>
</feature>
<keyword evidence="4" id="KW-0418">Kinase</keyword>
<dbReference type="InterPro" id="IPR011944">
    <property type="entry name" value="Steroid_delta5-4_isomerase"/>
</dbReference>
<comment type="caution">
    <text evidence="4">The sequence shown here is derived from an EMBL/GenBank/DDBJ whole genome shotgun (WGS) entry which is preliminary data.</text>
</comment>
<feature type="signal peptide" evidence="2">
    <location>
        <begin position="1"/>
        <end position="26"/>
    </location>
</feature>
<reference evidence="4 5" key="1">
    <citation type="journal article" date="2019" name="Int. J. Syst. Evol. Microbiol.">
        <title>The Global Catalogue of Microorganisms (GCM) 10K type strain sequencing project: providing services to taxonomists for standard genome sequencing and annotation.</title>
        <authorList>
            <consortium name="The Broad Institute Genomics Platform"/>
            <consortium name="The Broad Institute Genome Sequencing Center for Infectious Disease"/>
            <person name="Wu L."/>
            <person name="Ma J."/>
        </authorList>
    </citation>
    <scope>NUCLEOTIDE SEQUENCE [LARGE SCALE GENOMIC DNA]</scope>
    <source>
        <strain evidence="4 5">JCM 4565</strain>
    </source>
</reference>
<dbReference type="GO" id="GO:0016301">
    <property type="term" value="F:kinase activity"/>
    <property type="evidence" value="ECO:0007669"/>
    <property type="project" value="UniProtKB-KW"/>
</dbReference>
<evidence type="ECO:0000256" key="2">
    <source>
        <dbReference type="SAM" id="SignalP"/>
    </source>
</evidence>
<keyword evidence="4" id="KW-0808">Transferase</keyword>